<evidence type="ECO:0000313" key="3">
    <source>
        <dbReference type="Proteomes" id="UP000248544"/>
    </source>
</evidence>
<organism evidence="2 3">
    <name type="scientific">Spongiactinospora gelatinilytica</name>
    <dbReference type="NCBI Taxonomy" id="2666298"/>
    <lineage>
        <taxon>Bacteria</taxon>
        <taxon>Bacillati</taxon>
        <taxon>Actinomycetota</taxon>
        <taxon>Actinomycetes</taxon>
        <taxon>Streptosporangiales</taxon>
        <taxon>Streptosporangiaceae</taxon>
        <taxon>Spongiactinospora</taxon>
    </lineage>
</organism>
<gene>
    <name evidence="2" type="ORF">C1I98_08520</name>
</gene>
<comment type="caution">
    <text evidence="2">The sequence shown here is derived from an EMBL/GenBank/DDBJ whole genome shotgun (WGS) entry which is preliminary data.</text>
</comment>
<accession>A0A2W2HNS3</accession>
<proteinExistence type="predicted"/>
<feature type="transmembrane region" description="Helical" evidence="1">
    <location>
        <begin position="51"/>
        <end position="69"/>
    </location>
</feature>
<sequence length="111" mass="11618">MPPGGPELSLQSVVLHVIDVAALPLEAAASPTPAAPEGVDTQGLADFLRGFFGPLFLVIVSVVALFFLFTREITRFVQFIILAVAIGVIFYVPNIIEVTARAIAGALGIGN</sequence>
<name>A0A2W2HNS3_9ACTN</name>
<evidence type="ECO:0000313" key="2">
    <source>
        <dbReference type="EMBL" id="PZG51418.1"/>
    </source>
</evidence>
<evidence type="ECO:0000256" key="1">
    <source>
        <dbReference type="SAM" id="Phobius"/>
    </source>
</evidence>
<dbReference type="AlphaFoldDB" id="A0A2W2HNS3"/>
<dbReference type="Proteomes" id="UP000248544">
    <property type="component" value="Unassembled WGS sequence"/>
</dbReference>
<keyword evidence="3" id="KW-1185">Reference proteome</keyword>
<reference evidence="2 3" key="1">
    <citation type="submission" date="2018-01" db="EMBL/GenBank/DDBJ databases">
        <title>Draft genome sequence of Sphaerisporangium sp. 7K107.</title>
        <authorList>
            <person name="Sahin N."/>
            <person name="Saygin H."/>
            <person name="Ay H."/>
        </authorList>
    </citation>
    <scope>NUCLEOTIDE SEQUENCE [LARGE SCALE GENOMIC DNA]</scope>
    <source>
        <strain evidence="2 3">7K107</strain>
    </source>
</reference>
<protein>
    <submittedName>
        <fullName evidence="2">Uncharacterized protein</fullName>
    </submittedName>
</protein>
<keyword evidence="1" id="KW-0472">Membrane</keyword>
<feature type="transmembrane region" description="Helical" evidence="1">
    <location>
        <begin position="76"/>
        <end position="96"/>
    </location>
</feature>
<keyword evidence="1" id="KW-1133">Transmembrane helix</keyword>
<dbReference type="EMBL" id="POUA01000044">
    <property type="protein sequence ID" value="PZG51418.1"/>
    <property type="molecule type" value="Genomic_DNA"/>
</dbReference>
<keyword evidence="1" id="KW-0812">Transmembrane</keyword>